<feature type="region of interest" description="Disordered" evidence="1">
    <location>
        <begin position="1"/>
        <end position="41"/>
    </location>
</feature>
<evidence type="ECO:0000313" key="2">
    <source>
        <dbReference type="EMBL" id="KAL3665293.1"/>
    </source>
</evidence>
<dbReference type="EMBL" id="JBIMZQ010000021">
    <property type="protein sequence ID" value="KAL3665293.1"/>
    <property type="molecule type" value="Genomic_DNA"/>
</dbReference>
<dbReference type="AlphaFoldDB" id="A0ABD3FEX7"/>
<accession>A0ABD3FEX7</accession>
<keyword evidence="3" id="KW-1185">Reference proteome</keyword>
<protein>
    <submittedName>
        <fullName evidence="2">Uncharacterized protein</fullName>
    </submittedName>
</protein>
<organism evidence="2 3">
    <name type="scientific">Phytophthora oleae</name>
    <dbReference type="NCBI Taxonomy" id="2107226"/>
    <lineage>
        <taxon>Eukaryota</taxon>
        <taxon>Sar</taxon>
        <taxon>Stramenopiles</taxon>
        <taxon>Oomycota</taxon>
        <taxon>Peronosporomycetes</taxon>
        <taxon>Peronosporales</taxon>
        <taxon>Peronosporaceae</taxon>
        <taxon>Phytophthora</taxon>
    </lineage>
</organism>
<sequence length="191" mass="21109">MMPEENPAEYGHLDSDDDSGDTSVYDDDEELGMPEADPGIEDDDVEQLEQLFDLSLLAEVGGVGQIGRGNVNSNVLAEMKRNGWTTPQTQTPCPYMVELYEDRPDGWIGEDYPGLFNGEHGPTRAAIGAASTPTEAFFLFVTPHLLESIAGASNDYFMVKLDDRIEALVVKQRARKLKKPDFQGKPSELIR</sequence>
<dbReference type="PANTHER" id="PTHR37069:SF2">
    <property type="entry name" value="PIGGYBAC TRANSPOSABLE ELEMENT-DERIVED PROTEIN DOMAIN-CONTAINING PROTEIN"/>
    <property type="match status" value="1"/>
</dbReference>
<dbReference type="PANTHER" id="PTHR37069">
    <property type="entry name" value="DDE_TNP_1_7 DOMAIN-CONTAINING PROTEIN"/>
    <property type="match status" value="1"/>
</dbReference>
<feature type="compositionally biased region" description="Acidic residues" evidence="1">
    <location>
        <begin position="15"/>
        <end position="41"/>
    </location>
</feature>
<evidence type="ECO:0000256" key="1">
    <source>
        <dbReference type="SAM" id="MobiDB-lite"/>
    </source>
</evidence>
<gene>
    <name evidence="2" type="ORF">V7S43_009921</name>
</gene>
<comment type="caution">
    <text evidence="2">The sequence shown here is derived from an EMBL/GenBank/DDBJ whole genome shotgun (WGS) entry which is preliminary data.</text>
</comment>
<dbReference type="Proteomes" id="UP001632037">
    <property type="component" value="Unassembled WGS sequence"/>
</dbReference>
<name>A0ABD3FEX7_9STRA</name>
<evidence type="ECO:0000313" key="3">
    <source>
        <dbReference type="Proteomes" id="UP001632037"/>
    </source>
</evidence>
<proteinExistence type="predicted"/>
<reference evidence="2 3" key="1">
    <citation type="submission" date="2024-09" db="EMBL/GenBank/DDBJ databases">
        <title>Genome sequencing and assembly of Phytophthora oleae, isolate VK10A, causative agent of rot of olive drupes.</title>
        <authorList>
            <person name="Conti Taguali S."/>
            <person name="Riolo M."/>
            <person name="La Spada F."/>
            <person name="Cacciola S.O."/>
            <person name="Dionisio G."/>
        </authorList>
    </citation>
    <scope>NUCLEOTIDE SEQUENCE [LARGE SCALE GENOMIC DNA]</scope>
    <source>
        <strain evidence="2 3">VK10A</strain>
    </source>
</reference>